<evidence type="ECO:0000256" key="1">
    <source>
        <dbReference type="SAM" id="SignalP"/>
    </source>
</evidence>
<evidence type="ECO:0000313" key="4">
    <source>
        <dbReference type="Proteomes" id="UP001138757"/>
    </source>
</evidence>
<dbReference type="PANTHER" id="PTHR43283">
    <property type="entry name" value="BETA-LACTAMASE-RELATED"/>
    <property type="match status" value="1"/>
</dbReference>
<reference evidence="3" key="1">
    <citation type="submission" date="2021-05" db="EMBL/GenBank/DDBJ databases">
        <title>Genome of Sphingobium sp. strain.</title>
        <authorList>
            <person name="Fan R."/>
        </authorList>
    </citation>
    <scope>NUCLEOTIDE SEQUENCE</scope>
    <source>
        <strain evidence="3">H33</strain>
    </source>
</reference>
<dbReference type="InterPro" id="IPR001466">
    <property type="entry name" value="Beta-lactam-related"/>
</dbReference>
<dbReference type="Proteomes" id="UP001138757">
    <property type="component" value="Unassembled WGS sequence"/>
</dbReference>
<keyword evidence="4" id="KW-1185">Reference proteome</keyword>
<feature type="signal peptide" evidence="1">
    <location>
        <begin position="1"/>
        <end position="25"/>
    </location>
</feature>
<evidence type="ECO:0000259" key="2">
    <source>
        <dbReference type="Pfam" id="PF00144"/>
    </source>
</evidence>
<dbReference type="AlphaFoldDB" id="A0A9X1DDI0"/>
<organism evidence="3 4">
    <name type="scientific">Sphingobium nicotianae</name>
    <dbReference type="NCBI Taxonomy" id="2782607"/>
    <lineage>
        <taxon>Bacteria</taxon>
        <taxon>Pseudomonadati</taxon>
        <taxon>Pseudomonadota</taxon>
        <taxon>Alphaproteobacteria</taxon>
        <taxon>Sphingomonadales</taxon>
        <taxon>Sphingomonadaceae</taxon>
        <taxon>Sphingobium</taxon>
    </lineage>
</organism>
<dbReference type="EMBL" id="JAHGAW010000008">
    <property type="protein sequence ID" value="MBT2187895.1"/>
    <property type="molecule type" value="Genomic_DNA"/>
</dbReference>
<dbReference type="SUPFAM" id="SSF56601">
    <property type="entry name" value="beta-lactamase/transpeptidase-like"/>
    <property type="match status" value="1"/>
</dbReference>
<comment type="caution">
    <text evidence="3">The sequence shown here is derived from an EMBL/GenBank/DDBJ whole genome shotgun (WGS) entry which is preliminary data.</text>
</comment>
<proteinExistence type="predicted"/>
<accession>A0A9X1DDI0</accession>
<dbReference type="RefSeq" id="WP_214624145.1">
    <property type="nucleotide sequence ID" value="NZ_JAHGAW010000008.1"/>
</dbReference>
<feature type="chain" id="PRO_5040777917" evidence="1">
    <location>
        <begin position="26"/>
        <end position="400"/>
    </location>
</feature>
<evidence type="ECO:0000313" key="3">
    <source>
        <dbReference type="EMBL" id="MBT2187895.1"/>
    </source>
</evidence>
<feature type="domain" description="Beta-lactamase-related" evidence="2">
    <location>
        <begin position="37"/>
        <end position="378"/>
    </location>
</feature>
<dbReference type="Gene3D" id="3.40.710.10">
    <property type="entry name" value="DD-peptidase/beta-lactamase superfamily"/>
    <property type="match status" value="1"/>
</dbReference>
<dbReference type="InterPro" id="IPR050789">
    <property type="entry name" value="Diverse_Enzym_Activities"/>
</dbReference>
<gene>
    <name evidence="3" type="ORF">KK488_13150</name>
</gene>
<dbReference type="InterPro" id="IPR012338">
    <property type="entry name" value="Beta-lactam/transpept-like"/>
</dbReference>
<sequence length="400" mass="42858">MPILRASTLALFLLFDGLTATVADAQDTDAASGWAAFDQTHVIARGAQGLADRASGRKARASNPVRVASISKLAVAMAVMRLVERGRLDLDRDVSIYLGWHLRHPGFPDQPISLRHLLSHTAGVRDGIEYTLPLDADLEVEMKRPEAWDMAHGPAAGYFTYANLNFPIVAAVLESVTGKRFDAVMASEVFGPLKLDACYNWTTCSMRAVRRAVVLYRADGSIARDDLRGERPVCVATPARDGSCDVATYRLGHQGAFFGPQGGMRISPPGLARLGQVLMGAVPGFLSPASLAEMTRPQWRYDGSNGDTLKGYHCAYGLAVMFTAFPGAPAGCRDDPFGDGVMRIGHSGEAYGLRSGLWLDPKTGKGVSFYVTAMPDDAPTGRSAFTAAEEAMMARAGATR</sequence>
<keyword evidence="1" id="KW-0732">Signal</keyword>
<dbReference type="Pfam" id="PF00144">
    <property type="entry name" value="Beta-lactamase"/>
    <property type="match status" value="1"/>
</dbReference>
<name>A0A9X1DDI0_9SPHN</name>
<dbReference type="PANTHER" id="PTHR43283:SF3">
    <property type="entry name" value="BETA-LACTAMASE FAMILY PROTEIN (AFU_ORTHOLOGUE AFUA_5G07500)"/>
    <property type="match status" value="1"/>
</dbReference>
<protein>
    <submittedName>
        <fullName evidence="3">Beta-lactamase family protein</fullName>
    </submittedName>
</protein>